<comment type="caution">
    <text evidence="3">The sequence shown here is derived from an EMBL/GenBank/DDBJ whole genome shotgun (WGS) entry which is preliminary data.</text>
</comment>
<organism evidence="3 4">
    <name type="scientific">Massilia mucilaginosa</name>
    <dbReference type="NCBI Taxonomy" id="2609282"/>
    <lineage>
        <taxon>Bacteria</taxon>
        <taxon>Pseudomonadati</taxon>
        <taxon>Pseudomonadota</taxon>
        <taxon>Betaproteobacteria</taxon>
        <taxon>Burkholderiales</taxon>
        <taxon>Oxalobacteraceae</taxon>
        <taxon>Telluria group</taxon>
        <taxon>Massilia</taxon>
    </lineage>
</organism>
<accession>A0ABX0P4E1</accession>
<evidence type="ECO:0000313" key="3">
    <source>
        <dbReference type="EMBL" id="NHZ93947.1"/>
    </source>
</evidence>
<sequence>MVNPNGTVTLGGSYHYKSSCKIWNGSSGTACDPGYGQEFDDTWWTSNYPNSAQISIKAPVAGTGTQQYSSLDEAVASMSTTDKAKAINADTLAKVVNSAWANAAAQPGYNGLPYLATSPVTAAEVQAWQFENPALNPTIGDLLVPAVAPGTGPVPISLDAGGSSNPNPNPTPDPNPTPTPVGLTNVNVVNVPTVRVDWGADPGVAAPSMETTPTASAILSPLLNLMPSLRSFVVPSHSSVCPKPSFSIFEKQIVMESHCAVLDDSKSTLYAVMAFVWMMLGAFIILRA</sequence>
<gene>
    <name evidence="3" type="ORF">F2P45_33880</name>
</gene>
<protein>
    <submittedName>
        <fullName evidence="3">Uncharacterized protein</fullName>
    </submittedName>
</protein>
<dbReference type="RefSeq" id="WP_166882627.1">
    <property type="nucleotide sequence ID" value="NZ_WHJH01000128.1"/>
</dbReference>
<feature type="region of interest" description="Disordered" evidence="1">
    <location>
        <begin position="154"/>
        <end position="180"/>
    </location>
</feature>
<feature type="transmembrane region" description="Helical" evidence="2">
    <location>
        <begin position="268"/>
        <end position="286"/>
    </location>
</feature>
<name>A0ABX0P4E1_9BURK</name>
<evidence type="ECO:0000256" key="2">
    <source>
        <dbReference type="SAM" id="Phobius"/>
    </source>
</evidence>
<dbReference type="Proteomes" id="UP000609726">
    <property type="component" value="Unassembled WGS sequence"/>
</dbReference>
<evidence type="ECO:0000256" key="1">
    <source>
        <dbReference type="SAM" id="MobiDB-lite"/>
    </source>
</evidence>
<evidence type="ECO:0000313" key="4">
    <source>
        <dbReference type="Proteomes" id="UP000609726"/>
    </source>
</evidence>
<keyword evidence="4" id="KW-1185">Reference proteome</keyword>
<keyword evidence="2" id="KW-1133">Transmembrane helix</keyword>
<feature type="compositionally biased region" description="Pro residues" evidence="1">
    <location>
        <begin position="167"/>
        <end position="179"/>
    </location>
</feature>
<keyword evidence="2" id="KW-0812">Transmembrane</keyword>
<reference evidence="3 4" key="1">
    <citation type="submission" date="2019-10" db="EMBL/GenBank/DDBJ databases">
        <title>Taxonomy of Antarctic Massilia spp.: description of Massilia rubra sp. nov., Massilia aquatica sp. nov., Massilia mucilaginosa sp. nov., Massilia frigida sp. nov. isolated from streams, lakes and regoliths.</title>
        <authorList>
            <person name="Holochova P."/>
            <person name="Sedlacek I."/>
            <person name="Kralova S."/>
            <person name="Maslanova I."/>
            <person name="Busse H.-J."/>
            <person name="Stankova E."/>
            <person name="Vrbovska V."/>
            <person name="Kovarovic V."/>
            <person name="Bartak M."/>
            <person name="Svec P."/>
            <person name="Pantucek R."/>
        </authorList>
    </citation>
    <scope>NUCLEOTIDE SEQUENCE [LARGE SCALE GENOMIC DNA]</scope>
    <source>
        <strain evidence="3 4">CCM 8733</strain>
    </source>
</reference>
<proteinExistence type="predicted"/>
<dbReference type="EMBL" id="WHJH01000128">
    <property type="protein sequence ID" value="NHZ93947.1"/>
    <property type="molecule type" value="Genomic_DNA"/>
</dbReference>
<keyword evidence="2" id="KW-0472">Membrane</keyword>